<evidence type="ECO:0000256" key="1">
    <source>
        <dbReference type="PROSITE-ProRule" id="PRU00182"/>
    </source>
</evidence>
<dbReference type="SUPFAM" id="SSF55174">
    <property type="entry name" value="Alpha-L RNA-binding motif"/>
    <property type="match status" value="1"/>
</dbReference>
<sequence>MSKPITPVGIHTEYIQIDQLLKYEGIIETGGQIKALIDDQIITINGQLCTEKRKKCYVGDIISIEGLDMDLKIVKEEE</sequence>
<gene>
    <name evidence="2" type="ORF">RVY80_02520</name>
</gene>
<accession>A0ABU3Z737</accession>
<dbReference type="PROSITE" id="PS50889">
    <property type="entry name" value="S4"/>
    <property type="match status" value="1"/>
</dbReference>
<dbReference type="Proteomes" id="UP001272515">
    <property type="component" value="Unassembled WGS sequence"/>
</dbReference>
<keyword evidence="3" id="KW-1185">Reference proteome</keyword>
<comment type="caution">
    <text evidence="2">The sequence shown here is derived from an EMBL/GenBank/DDBJ whole genome shotgun (WGS) entry which is preliminary data.</text>
</comment>
<reference evidence="2 3" key="1">
    <citation type="submission" date="2023-10" db="EMBL/GenBank/DDBJ databases">
        <title>Veillonella sp. nov., isolated from a pig farm feces dump.</title>
        <authorList>
            <person name="Chang Y.-H."/>
        </authorList>
    </citation>
    <scope>NUCLEOTIDE SEQUENCE [LARGE SCALE GENOMIC DNA]</scope>
    <source>
        <strain evidence="2 3">YH-vei2233</strain>
    </source>
</reference>
<proteinExistence type="predicted"/>
<dbReference type="RefSeq" id="WP_295190276.1">
    <property type="nucleotide sequence ID" value="NZ_JAWJZA010000015.1"/>
</dbReference>
<dbReference type="InterPro" id="IPR036986">
    <property type="entry name" value="S4_RNA-bd_sf"/>
</dbReference>
<dbReference type="EMBL" id="JAWJZB010000002">
    <property type="protein sequence ID" value="MDV5087720.1"/>
    <property type="molecule type" value="Genomic_DNA"/>
</dbReference>
<dbReference type="Gene3D" id="3.10.290.10">
    <property type="entry name" value="RNA-binding S4 domain"/>
    <property type="match status" value="1"/>
</dbReference>
<name>A0ABU3Z737_9FIRM</name>
<protein>
    <submittedName>
        <fullName evidence="2">RNA-binding S4 domain-containing protein</fullName>
    </submittedName>
</protein>
<evidence type="ECO:0000313" key="3">
    <source>
        <dbReference type="Proteomes" id="UP001272515"/>
    </source>
</evidence>
<evidence type="ECO:0000313" key="2">
    <source>
        <dbReference type="EMBL" id="MDV5087720.1"/>
    </source>
</evidence>
<dbReference type="Pfam" id="PF13275">
    <property type="entry name" value="S4_2"/>
    <property type="match status" value="1"/>
</dbReference>
<dbReference type="CDD" id="cd00165">
    <property type="entry name" value="S4"/>
    <property type="match status" value="1"/>
</dbReference>
<keyword evidence="1" id="KW-0694">RNA-binding</keyword>
<organism evidence="2 3">
    <name type="scientific">Veillonella absiana</name>
    <dbReference type="NCBI Taxonomy" id="3079305"/>
    <lineage>
        <taxon>Bacteria</taxon>
        <taxon>Bacillati</taxon>
        <taxon>Bacillota</taxon>
        <taxon>Negativicutes</taxon>
        <taxon>Veillonellales</taxon>
        <taxon>Veillonellaceae</taxon>
        <taxon>Veillonella</taxon>
    </lineage>
</organism>